<evidence type="ECO:0000313" key="9">
    <source>
        <dbReference type="Proteomes" id="UP001147746"/>
    </source>
</evidence>
<evidence type="ECO:0000256" key="4">
    <source>
        <dbReference type="ARBA" id="ARBA00023136"/>
    </source>
</evidence>
<gene>
    <name evidence="8" type="ORF">N7476_002493</name>
</gene>
<feature type="domain" description="Rhodopsin" evidence="7">
    <location>
        <begin position="61"/>
        <end position="161"/>
    </location>
</feature>
<evidence type="ECO:0000256" key="2">
    <source>
        <dbReference type="ARBA" id="ARBA00022692"/>
    </source>
</evidence>
<reference evidence="8" key="2">
    <citation type="journal article" date="2023" name="IMA Fungus">
        <title>Comparative genomic study of the Penicillium genus elucidates a diverse pangenome and 15 lateral gene transfer events.</title>
        <authorList>
            <person name="Petersen C."/>
            <person name="Sorensen T."/>
            <person name="Nielsen M.R."/>
            <person name="Sondergaard T.E."/>
            <person name="Sorensen J.L."/>
            <person name="Fitzpatrick D.A."/>
            <person name="Frisvad J.C."/>
            <person name="Nielsen K.L."/>
        </authorList>
    </citation>
    <scope>NUCLEOTIDE SEQUENCE</scope>
    <source>
        <strain evidence="8">IBT 21472</strain>
    </source>
</reference>
<dbReference type="PANTHER" id="PTHR33048:SF47">
    <property type="entry name" value="INTEGRAL MEMBRANE PROTEIN-RELATED"/>
    <property type="match status" value="1"/>
</dbReference>
<evidence type="ECO:0000256" key="1">
    <source>
        <dbReference type="ARBA" id="ARBA00004141"/>
    </source>
</evidence>
<dbReference type="Pfam" id="PF20684">
    <property type="entry name" value="Fung_rhodopsin"/>
    <property type="match status" value="1"/>
</dbReference>
<keyword evidence="3 6" id="KW-1133">Transmembrane helix</keyword>
<dbReference type="AlphaFoldDB" id="A0A9W9Q3G5"/>
<organism evidence="8 9">
    <name type="scientific">Penicillium atrosanguineum</name>
    <dbReference type="NCBI Taxonomy" id="1132637"/>
    <lineage>
        <taxon>Eukaryota</taxon>
        <taxon>Fungi</taxon>
        <taxon>Dikarya</taxon>
        <taxon>Ascomycota</taxon>
        <taxon>Pezizomycotina</taxon>
        <taxon>Eurotiomycetes</taxon>
        <taxon>Eurotiomycetidae</taxon>
        <taxon>Eurotiales</taxon>
        <taxon>Aspergillaceae</taxon>
        <taxon>Penicillium</taxon>
    </lineage>
</organism>
<comment type="subcellular location">
    <subcellularLocation>
        <location evidence="1">Membrane</location>
        <topology evidence="1">Multi-pass membrane protein</topology>
    </subcellularLocation>
</comment>
<comment type="similarity">
    <text evidence="5">Belongs to the SAT4 family.</text>
</comment>
<evidence type="ECO:0000256" key="3">
    <source>
        <dbReference type="ARBA" id="ARBA00022989"/>
    </source>
</evidence>
<dbReference type="InterPro" id="IPR052337">
    <property type="entry name" value="SAT4-like"/>
</dbReference>
<dbReference type="EMBL" id="JAPZBO010000002">
    <property type="protein sequence ID" value="KAJ5323893.1"/>
    <property type="molecule type" value="Genomic_DNA"/>
</dbReference>
<keyword evidence="9" id="KW-1185">Reference proteome</keyword>
<keyword evidence="4 6" id="KW-0472">Membrane</keyword>
<evidence type="ECO:0000313" key="8">
    <source>
        <dbReference type="EMBL" id="KAJ5323893.1"/>
    </source>
</evidence>
<dbReference type="InterPro" id="IPR049326">
    <property type="entry name" value="Rhodopsin_dom_fungi"/>
</dbReference>
<protein>
    <recommendedName>
        <fullName evidence="7">Rhodopsin domain-containing protein</fullName>
    </recommendedName>
</protein>
<dbReference type="Proteomes" id="UP001147746">
    <property type="component" value="Unassembled WGS sequence"/>
</dbReference>
<name>A0A9W9Q3G5_9EURO</name>
<evidence type="ECO:0000256" key="5">
    <source>
        <dbReference type="ARBA" id="ARBA00038359"/>
    </source>
</evidence>
<dbReference type="GO" id="GO:0016020">
    <property type="term" value="C:membrane"/>
    <property type="evidence" value="ECO:0007669"/>
    <property type="project" value="UniProtKB-SubCell"/>
</dbReference>
<reference evidence="8" key="1">
    <citation type="submission" date="2022-12" db="EMBL/GenBank/DDBJ databases">
        <authorList>
            <person name="Petersen C."/>
        </authorList>
    </citation>
    <scope>NUCLEOTIDE SEQUENCE</scope>
    <source>
        <strain evidence="8">IBT 21472</strain>
    </source>
</reference>
<comment type="caution">
    <text evidence="8">The sequence shown here is derived from an EMBL/GenBank/DDBJ whole genome shotgun (WGS) entry which is preliminary data.</text>
</comment>
<feature type="transmembrane region" description="Helical" evidence="6">
    <location>
        <begin position="91"/>
        <end position="113"/>
    </location>
</feature>
<proteinExistence type="inferred from homology"/>
<evidence type="ECO:0000259" key="7">
    <source>
        <dbReference type="Pfam" id="PF20684"/>
    </source>
</evidence>
<evidence type="ECO:0000256" key="6">
    <source>
        <dbReference type="SAM" id="Phobius"/>
    </source>
</evidence>
<sequence length="302" mass="32940">MSRGTTFLLQCTNAIQIGPEAKAGTQQQVPAPVASLRSELSLALGSVAAAVRNGESFPVAFKCTYCMAVRIVKFSILLVNARILPTREFRIAAHILGFIVISWVIAIICVSVFQCTPIAKAWNMSLPGTCINLKGSFIGNGVPNVLIDVAILSLPRDIHRRLPVLNPLQIEPTDVSWTLAEACTWCLIETASGIISTCMPSLRPLFVILSSKFGSRFDTSRTGITDGKTSALRNFGMDGTALRCLVRYGVAAGSRDESLSKSRVQMHVSQDDSSDEVPLNTIMVTRDMQWQESTFDGTRRWT</sequence>
<accession>A0A9W9Q3G5</accession>
<keyword evidence="2 6" id="KW-0812">Transmembrane</keyword>
<dbReference type="PANTHER" id="PTHR33048">
    <property type="entry name" value="PTH11-LIKE INTEGRAL MEMBRANE PROTEIN (AFU_ORTHOLOGUE AFUA_5G11245)"/>
    <property type="match status" value="1"/>
</dbReference>